<organism evidence="4 5">
    <name type="scientific">Sphaerisporangium rhizosphaerae</name>
    <dbReference type="NCBI Taxonomy" id="2269375"/>
    <lineage>
        <taxon>Bacteria</taxon>
        <taxon>Bacillati</taxon>
        <taxon>Actinomycetota</taxon>
        <taxon>Actinomycetes</taxon>
        <taxon>Streptosporangiales</taxon>
        <taxon>Streptosporangiaceae</taxon>
        <taxon>Sphaerisporangium</taxon>
    </lineage>
</organism>
<dbReference type="Gene3D" id="3.40.50.2000">
    <property type="entry name" value="Glycogen Phosphorylase B"/>
    <property type="match status" value="2"/>
</dbReference>
<evidence type="ECO:0000256" key="2">
    <source>
        <dbReference type="ARBA" id="ARBA00022679"/>
    </source>
</evidence>
<proteinExistence type="predicted"/>
<keyword evidence="1" id="KW-0328">Glycosyltransferase</keyword>
<evidence type="ECO:0000313" key="4">
    <source>
        <dbReference type="EMBL" id="MFC7382034.1"/>
    </source>
</evidence>
<gene>
    <name evidence="4" type="ORF">ACFQSB_07435</name>
</gene>
<dbReference type="SUPFAM" id="SSF53756">
    <property type="entry name" value="UDP-Glycosyltransferase/glycogen phosphorylase"/>
    <property type="match status" value="2"/>
</dbReference>
<keyword evidence="2" id="KW-0808">Transferase</keyword>
<feature type="compositionally biased region" description="Low complexity" evidence="3">
    <location>
        <begin position="33"/>
        <end position="42"/>
    </location>
</feature>
<dbReference type="Proteomes" id="UP001596496">
    <property type="component" value="Unassembled WGS sequence"/>
</dbReference>
<comment type="caution">
    <text evidence="4">The sequence shown here is derived from an EMBL/GenBank/DDBJ whole genome shotgun (WGS) entry which is preliminary data.</text>
</comment>
<feature type="region of interest" description="Disordered" evidence="3">
    <location>
        <begin position="187"/>
        <end position="218"/>
    </location>
</feature>
<feature type="region of interest" description="Disordered" evidence="3">
    <location>
        <begin position="1"/>
        <end position="42"/>
    </location>
</feature>
<sequence length="401" mass="41202">MAVNRTPRPASDERPARTTSSERPPCGVSGERPAPSAPGGHPASGEWPVLLVLRALGLGDLLTAVPALRGLRRAYPGHRLVLAAPAALAGLVPLIGAVDELLDVPGPAPVPLCRPDVAVNLHGRGPESTAALFRTRPGRLLTHAHLEFPCLEGPPWRQSMHEVDRWCALLRWYGIAADPADLLLDPDALQGRPDRPAEDLDGPVADLDGSGENPDGLGAGFDGLGADLDELGADASEAGAWGGVVVHPGAASGARRWPAERFAEVAAALERAGHHVVVTGTAAEHPLAVRVGTLAGLPAGRVLAGHTDLRGLARLVAGARMVVCGDTGVAHLATAFATPSVVLFGPVAPAQWGPPPTGRHVALWAGRHGDPHGSRPDPGLAEIGVGAVLDAVADLLEVSVR</sequence>
<dbReference type="Pfam" id="PF01075">
    <property type="entry name" value="Glyco_transf_9"/>
    <property type="match status" value="1"/>
</dbReference>
<reference evidence="5" key="1">
    <citation type="journal article" date="2019" name="Int. J. Syst. Evol. Microbiol.">
        <title>The Global Catalogue of Microorganisms (GCM) 10K type strain sequencing project: providing services to taxonomists for standard genome sequencing and annotation.</title>
        <authorList>
            <consortium name="The Broad Institute Genomics Platform"/>
            <consortium name="The Broad Institute Genome Sequencing Center for Infectious Disease"/>
            <person name="Wu L."/>
            <person name="Ma J."/>
        </authorList>
    </citation>
    <scope>NUCLEOTIDE SEQUENCE [LARGE SCALE GENOMIC DNA]</scope>
    <source>
        <strain evidence="5">CECT 7649</strain>
    </source>
</reference>
<name>A0ABW2P023_9ACTN</name>
<dbReference type="InterPro" id="IPR051199">
    <property type="entry name" value="LPS_LOS_Heptosyltrfase"/>
</dbReference>
<evidence type="ECO:0000256" key="1">
    <source>
        <dbReference type="ARBA" id="ARBA00022676"/>
    </source>
</evidence>
<dbReference type="PANTHER" id="PTHR30160:SF1">
    <property type="entry name" value="LIPOPOLYSACCHARIDE 1,2-N-ACETYLGLUCOSAMINETRANSFERASE-RELATED"/>
    <property type="match status" value="1"/>
</dbReference>
<accession>A0ABW2P023</accession>
<dbReference type="PANTHER" id="PTHR30160">
    <property type="entry name" value="TETRAACYLDISACCHARIDE 4'-KINASE-RELATED"/>
    <property type="match status" value="1"/>
</dbReference>
<dbReference type="EMBL" id="JBHTCG010000004">
    <property type="protein sequence ID" value="MFC7382034.1"/>
    <property type="molecule type" value="Genomic_DNA"/>
</dbReference>
<dbReference type="InterPro" id="IPR002201">
    <property type="entry name" value="Glyco_trans_9"/>
</dbReference>
<keyword evidence="5" id="KW-1185">Reference proteome</keyword>
<protein>
    <submittedName>
        <fullName evidence="4">Glycosyltransferase family 9 protein</fullName>
    </submittedName>
</protein>
<evidence type="ECO:0000313" key="5">
    <source>
        <dbReference type="Proteomes" id="UP001596496"/>
    </source>
</evidence>
<evidence type="ECO:0000256" key="3">
    <source>
        <dbReference type="SAM" id="MobiDB-lite"/>
    </source>
</evidence>
<dbReference type="CDD" id="cd03789">
    <property type="entry name" value="GT9_LPS_heptosyltransferase"/>
    <property type="match status" value="1"/>
</dbReference>
<dbReference type="RefSeq" id="WP_380825132.1">
    <property type="nucleotide sequence ID" value="NZ_JBHTCG010000004.1"/>
</dbReference>